<evidence type="ECO:0000259" key="1">
    <source>
        <dbReference type="Pfam" id="PF04149"/>
    </source>
</evidence>
<evidence type="ECO:0000313" key="3">
    <source>
        <dbReference type="Proteomes" id="UP001553843"/>
    </source>
</evidence>
<dbReference type="Proteomes" id="UP001553843">
    <property type="component" value="Unassembled WGS sequence"/>
</dbReference>
<organism evidence="2 3">
    <name type="scientific">Streptomyces huasconensis</name>
    <dbReference type="NCBI Taxonomy" id="1854574"/>
    <lineage>
        <taxon>Bacteria</taxon>
        <taxon>Bacillati</taxon>
        <taxon>Actinomycetota</taxon>
        <taxon>Actinomycetes</taxon>
        <taxon>Kitasatosporales</taxon>
        <taxon>Streptomycetaceae</taxon>
        <taxon>Streptomyces</taxon>
    </lineage>
</organism>
<name>A0ABV3LQF4_9ACTN</name>
<accession>A0ABV3LQF4</accession>
<comment type="caution">
    <text evidence="2">The sequence shown here is derived from an EMBL/GenBank/DDBJ whole genome shotgun (WGS) entry which is preliminary data.</text>
</comment>
<reference evidence="2 3" key="1">
    <citation type="submission" date="2024-06" db="EMBL/GenBank/DDBJ databases">
        <title>The Natural Products Discovery Center: Release of the First 8490 Sequenced Strains for Exploring Actinobacteria Biosynthetic Diversity.</title>
        <authorList>
            <person name="Kalkreuter E."/>
            <person name="Kautsar S.A."/>
            <person name="Yang D."/>
            <person name="Bader C.D."/>
            <person name="Teijaro C.N."/>
            <person name="Fluegel L."/>
            <person name="Davis C.M."/>
            <person name="Simpson J.R."/>
            <person name="Lauterbach L."/>
            <person name="Steele A.D."/>
            <person name="Gui C."/>
            <person name="Meng S."/>
            <person name="Li G."/>
            <person name="Viehrig K."/>
            <person name="Ye F."/>
            <person name="Su P."/>
            <person name="Kiefer A.F."/>
            <person name="Nichols A."/>
            <person name="Cepeda A.J."/>
            <person name="Yan W."/>
            <person name="Fan B."/>
            <person name="Jiang Y."/>
            <person name="Adhikari A."/>
            <person name="Zheng C.-J."/>
            <person name="Schuster L."/>
            <person name="Cowan T.M."/>
            <person name="Smanski M.J."/>
            <person name="Chevrette M.G."/>
            <person name="De Carvalho L.P.S."/>
            <person name="Shen B."/>
        </authorList>
    </citation>
    <scope>NUCLEOTIDE SEQUENCE [LARGE SCALE GENOMIC DNA]</scope>
    <source>
        <strain evidence="2 3">NPDC047833</strain>
    </source>
</reference>
<sequence>MGSSWTWRKSSASDGAEGTCVETAWTGETVLVRDSKQRRGAVLAFRPEAWTAFLVLAADPASAAVTHRSPDGATARR</sequence>
<proteinExistence type="predicted"/>
<evidence type="ECO:0000313" key="2">
    <source>
        <dbReference type="EMBL" id="MEW2361703.1"/>
    </source>
</evidence>
<dbReference type="RefSeq" id="WP_359775539.1">
    <property type="nucleotide sequence ID" value="NZ_JBEYRR010000002.1"/>
</dbReference>
<protein>
    <submittedName>
        <fullName evidence="2">DUF397 domain-containing protein</fullName>
    </submittedName>
</protein>
<gene>
    <name evidence="2" type="ORF">AB0887_06970</name>
</gene>
<dbReference type="InterPro" id="IPR007278">
    <property type="entry name" value="DUF397"/>
</dbReference>
<dbReference type="Pfam" id="PF04149">
    <property type="entry name" value="DUF397"/>
    <property type="match status" value="1"/>
</dbReference>
<feature type="domain" description="DUF397" evidence="1">
    <location>
        <begin position="6"/>
        <end position="54"/>
    </location>
</feature>
<keyword evidence="3" id="KW-1185">Reference proteome</keyword>
<dbReference type="EMBL" id="JBEYRS010000002">
    <property type="protein sequence ID" value="MEW2361703.1"/>
    <property type="molecule type" value="Genomic_DNA"/>
</dbReference>